<dbReference type="EMBL" id="JAXCLW010000013">
    <property type="protein sequence ID" value="MDY0885732.1"/>
    <property type="molecule type" value="Genomic_DNA"/>
</dbReference>
<accession>A0ABU5EHF6</accession>
<protein>
    <recommendedName>
        <fullName evidence="4">Secreted protein</fullName>
    </recommendedName>
</protein>
<comment type="caution">
    <text evidence="2">The sequence shown here is derived from an EMBL/GenBank/DDBJ whole genome shotgun (WGS) entry which is preliminary data.</text>
</comment>
<evidence type="ECO:0000313" key="2">
    <source>
        <dbReference type="EMBL" id="MDY0885732.1"/>
    </source>
</evidence>
<name>A0ABU5EHF6_9PROT</name>
<evidence type="ECO:0000256" key="1">
    <source>
        <dbReference type="SAM" id="SignalP"/>
    </source>
</evidence>
<dbReference type="PROSITE" id="PS51318">
    <property type="entry name" value="TAT"/>
    <property type="match status" value="1"/>
</dbReference>
<gene>
    <name evidence="2" type="ORF">SMD27_23040</name>
</gene>
<dbReference type="Proteomes" id="UP001279642">
    <property type="component" value="Unassembled WGS sequence"/>
</dbReference>
<evidence type="ECO:0008006" key="4">
    <source>
        <dbReference type="Google" id="ProtNLM"/>
    </source>
</evidence>
<reference evidence="2 3" key="1">
    <citation type="journal article" date="2016" name="Antonie Van Leeuwenhoek">
        <title>Dongia soli sp. nov., isolated from soil from Dokdo, Korea.</title>
        <authorList>
            <person name="Kim D.U."/>
            <person name="Lee H."/>
            <person name="Kim H."/>
            <person name="Kim S.G."/>
            <person name="Ka J.O."/>
        </authorList>
    </citation>
    <scope>NUCLEOTIDE SEQUENCE [LARGE SCALE GENOMIC DNA]</scope>
    <source>
        <strain evidence="2 3">D78</strain>
    </source>
</reference>
<organism evidence="2 3">
    <name type="scientific">Dongia soli</name>
    <dbReference type="NCBI Taxonomy" id="600628"/>
    <lineage>
        <taxon>Bacteria</taxon>
        <taxon>Pseudomonadati</taxon>
        <taxon>Pseudomonadota</taxon>
        <taxon>Alphaproteobacteria</taxon>
        <taxon>Rhodospirillales</taxon>
        <taxon>Dongiaceae</taxon>
        <taxon>Dongia</taxon>
    </lineage>
</organism>
<keyword evidence="3" id="KW-1185">Reference proteome</keyword>
<feature type="signal peptide" evidence="1">
    <location>
        <begin position="1"/>
        <end position="27"/>
    </location>
</feature>
<dbReference type="RefSeq" id="WP_320510808.1">
    <property type="nucleotide sequence ID" value="NZ_JAXCLW010000013.1"/>
</dbReference>
<feature type="chain" id="PRO_5047416100" description="Secreted protein" evidence="1">
    <location>
        <begin position="28"/>
        <end position="108"/>
    </location>
</feature>
<proteinExistence type="predicted"/>
<evidence type="ECO:0000313" key="3">
    <source>
        <dbReference type="Proteomes" id="UP001279642"/>
    </source>
</evidence>
<sequence length="108" mass="10979">MLTRRHLLSGIALGTLTVPLATRSALAITLQDMPKPLSDMAALRCSAQASDLAAAGPLPAGDHSALIAKLRQLLSDKIAAGANPMTAQEVAVCPICGCSLTVTAQAAF</sequence>
<keyword evidence="1" id="KW-0732">Signal</keyword>
<dbReference type="InterPro" id="IPR006311">
    <property type="entry name" value="TAT_signal"/>
</dbReference>